<protein>
    <recommendedName>
        <fullName evidence="2">DUF5703 domain-containing protein</fullName>
    </recommendedName>
</protein>
<dbReference type="OrthoDB" id="101302at2"/>
<accession>A0A3S2WHL5</accession>
<dbReference type="InterPro" id="IPR013780">
    <property type="entry name" value="Glyco_hydro_b"/>
</dbReference>
<feature type="domain" description="DUF5703" evidence="2">
    <location>
        <begin position="35"/>
        <end position="319"/>
    </location>
</feature>
<organism evidence="3 4">
    <name type="scientific">Flavobacterium sufflavum</name>
    <dbReference type="NCBI Taxonomy" id="1921138"/>
    <lineage>
        <taxon>Bacteria</taxon>
        <taxon>Pseudomonadati</taxon>
        <taxon>Bacteroidota</taxon>
        <taxon>Flavobacteriia</taxon>
        <taxon>Flavobacteriales</taxon>
        <taxon>Flavobacteriaceae</taxon>
        <taxon>Flavobacterium</taxon>
    </lineage>
</organism>
<feature type="chain" id="PRO_5018698554" description="DUF5703 domain-containing protein" evidence="1">
    <location>
        <begin position="25"/>
        <end position="783"/>
    </location>
</feature>
<dbReference type="InterPro" id="IPR043757">
    <property type="entry name" value="DUF5703_N"/>
</dbReference>
<keyword evidence="4" id="KW-1185">Reference proteome</keyword>
<proteinExistence type="predicted"/>
<dbReference type="GO" id="GO:0005975">
    <property type="term" value="P:carbohydrate metabolic process"/>
    <property type="evidence" value="ECO:0007669"/>
    <property type="project" value="InterPro"/>
</dbReference>
<keyword evidence="1" id="KW-0732">Signal</keyword>
<dbReference type="InterPro" id="IPR008928">
    <property type="entry name" value="6-hairpin_glycosidase_sf"/>
</dbReference>
<dbReference type="SUPFAM" id="SSF48208">
    <property type="entry name" value="Six-hairpin glycosidases"/>
    <property type="match status" value="1"/>
</dbReference>
<dbReference type="Gene3D" id="2.60.40.1180">
    <property type="entry name" value="Golgi alpha-mannosidase II"/>
    <property type="match status" value="1"/>
</dbReference>
<evidence type="ECO:0000313" key="4">
    <source>
        <dbReference type="Proteomes" id="UP000285211"/>
    </source>
</evidence>
<gene>
    <name evidence="3" type="ORF">EOD40_01750</name>
</gene>
<comment type="caution">
    <text evidence="3">The sequence shown here is derived from an EMBL/GenBank/DDBJ whole genome shotgun (WGS) entry which is preliminary data.</text>
</comment>
<evidence type="ECO:0000256" key="1">
    <source>
        <dbReference type="SAM" id="SignalP"/>
    </source>
</evidence>
<sequence>MVNKSNLKKLILISFLFITLCAKAQISTLENYNQVWKTQSNNSSESMPLGGGDIGLNVWVEKGDLYAYISKSGTFDEHNTLLKLGRIKVSLSPNPFKDNEGFKQELSLKDGFIVVSQNGTSVKLWVDVFNPVIHVDVVSKNPTEMKVAYESWRYKNRDSKGKANNANSYKWAPQGDIITYKDSISFEGNAVQFYHRNRANTVFDVAVKQQKMESVKDQMMNPIANLTFGGQLFGSNLKADGTYNGIYQDTDFKGYRLLSIKAAKKQQFQIQLHTNQSMDASLWTKELKSQISSYKKIKNNKAEQKTINWWHDFWNRSFVFTQKGKTTNDSVYQIGQNYQLFRYMLGCNAYGKYPTKFNGGLFTVDPVHTNKELNFTPDFRNWGGGTMTAQNQRLVYFPMTKSGDFDMMKSQLDYYLGLQKNAELRSEVYWKHKGAAFTEQLENFGLPNPAEYDWKRPEDYDPGMEYNAWLEYEWDTVFEFCQMMLQQKEYANEDIQKYNPFIISCLRFFDEHYQYLAKQRGRKALDGNGKLILYPGSGAETYKMAYNSNSTISALQVITERLLQFSEKELSKEDLEYLKAFQTRIPPLNFREFDGHKTLAPAKSWERINNTEVPQLYSVFPWGIQGLGKSDLQTALNTWKYDTDALKFRSHVGWKQDNIFAARLGLTEEAAKYNLLKMANSDRRFPAFWGPGYDWVPDHNWGGSGMIGMQEMLLQSNGDKIYIFPAWPADWDVHFKLHAPKNTTVEVKMDKGKVTFLKVFPKEREKDIINLLGKSLTEKSNLK</sequence>
<reference evidence="3 4" key="1">
    <citation type="submission" date="2019-01" db="EMBL/GenBank/DDBJ databases">
        <authorList>
            <person name="Chen W.-M."/>
        </authorList>
    </citation>
    <scope>NUCLEOTIDE SEQUENCE [LARGE SCALE GENOMIC DNA]</scope>
    <source>
        <strain evidence="3 4">BBQ-12</strain>
    </source>
</reference>
<evidence type="ECO:0000259" key="2">
    <source>
        <dbReference type="Pfam" id="PF18961"/>
    </source>
</evidence>
<dbReference type="AlphaFoldDB" id="A0A3S2WHL5"/>
<name>A0A3S2WHL5_9FLAO</name>
<dbReference type="EMBL" id="SACJ01000001">
    <property type="protein sequence ID" value="RVT79858.1"/>
    <property type="molecule type" value="Genomic_DNA"/>
</dbReference>
<evidence type="ECO:0000313" key="3">
    <source>
        <dbReference type="EMBL" id="RVT79858.1"/>
    </source>
</evidence>
<feature type="signal peptide" evidence="1">
    <location>
        <begin position="1"/>
        <end position="24"/>
    </location>
</feature>
<dbReference type="Proteomes" id="UP000285211">
    <property type="component" value="Unassembled WGS sequence"/>
</dbReference>
<dbReference type="Pfam" id="PF18961">
    <property type="entry name" value="DUF5703_N"/>
    <property type="match status" value="1"/>
</dbReference>